<evidence type="ECO:0000313" key="2">
    <source>
        <dbReference type="EMBL" id="RZU13970.1"/>
    </source>
</evidence>
<feature type="compositionally biased region" description="Basic and acidic residues" evidence="1">
    <location>
        <begin position="139"/>
        <end position="156"/>
    </location>
</feature>
<feature type="region of interest" description="Disordered" evidence="1">
    <location>
        <begin position="182"/>
        <end position="203"/>
    </location>
</feature>
<dbReference type="OrthoDB" id="3812876at2"/>
<dbReference type="Proteomes" id="UP000292027">
    <property type="component" value="Unassembled WGS sequence"/>
</dbReference>
<reference evidence="2 3" key="1">
    <citation type="journal article" date="2015" name="Stand. Genomic Sci.">
        <title>Genomic Encyclopedia of Bacterial and Archaeal Type Strains, Phase III: the genomes of soil and plant-associated and newly described type strains.</title>
        <authorList>
            <person name="Whitman W.B."/>
            <person name="Woyke T."/>
            <person name="Klenk H.P."/>
            <person name="Zhou Y."/>
            <person name="Lilburn T.G."/>
            <person name="Beck B.J."/>
            <person name="De Vos P."/>
            <person name="Vandamme P."/>
            <person name="Eisen J.A."/>
            <person name="Garrity G."/>
            <person name="Hugenholtz P."/>
            <person name="Kyrpides N.C."/>
        </authorList>
    </citation>
    <scope>NUCLEOTIDE SEQUENCE [LARGE SCALE GENOMIC DNA]</scope>
    <source>
        <strain evidence="2 3">VKM Ac-2540</strain>
    </source>
</reference>
<dbReference type="EMBL" id="SHKR01000013">
    <property type="protein sequence ID" value="RZU13970.1"/>
    <property type="molecule type" value="Genomic_DNA"/>
</dbReference>
<protein>
    <submittedName>
        <fullName evidence="2">Nucleic acid/nucleotide deaminase of polymorphic system toxin</fullName>
    </submittedName>
</protein>
<feature type="region of interest" description="Disordered" evidence="1">
    <location>
        <begin position="91"/>
        <end position="170"/>
    </location>
</feature>
<sequence length="299" mass="32106">MPSELQRVADRLLACLNEAPRAVGYLHDRASKCREAAAWIGSTSSNPSARMAAMQLDEAARRCEEAARYLSQAEARAKQWVEQMVSGIRTAEPSGGLRGERALGPGGSTPPADRRRDDHDDEPEANKPDKPVQAGDETSSEKDEPPSRGTFEDRPQDGSAGDEAEDQPEPSPFIEQIFRRLPERPGDVGPTSGILTRPDGGGLIHVRSGTRGPGGTAPGLGGRTASLDAAREHAEGHAAALMRRSGMPREMTLYANKRPCGGRYGCDNTLPWQLPPGAKLTVYWPGDYKVYIGDGRGLA</sequence>
<feature type="compositionally biased region" description="Basic and acidic residues" evidence="1">
    <location>
        <begin position="112"/>
        <end position="130"/>
    </location>
</feature>
<accession>A0A4Q7WUK6</accession>
<evidence type="ECO:0000256" key="1">
    <source>
        <dbReference type="SAM" id="MobiDB-lite"/>
    </source>
</evidence>
<gene>
    <name evidence="2" type="ORF">EV645_4830</name>
</gene>
<dbReference type="Pfam" id="PF14428">
    <property type="entry name" value="DddA-like"/>
    <property type="match status" value="1"/>
</dbReference>
<name>A0A4Q7WUK6_9ACTN</name>
<dbReference type="InterPro" id="IPR032724">
    <property type="entry name" value="SCP1.201-like"/>
</dbReference>
<dbReference type="RefSeq" id="WP_130446170.1">
    <property type="nucleotide sequence ID" value="NZ_SHKR01000013.1"/>
</dbReference>
<organism evidence="2 3">
    <name type="scientific">Kribbella rubisoli</name>
    <dbReference type="NCBI Taxonomy" id="3075929"/>
    <lineage>
        <taxon>Bacteria</taxon>
        <taxon>Bacillati</taxon>
        <taxon>Actinomycetota</taxon>
        <taxon>Actinomycetes</taxon>
        <taxon>Propionibacteriales</taxon>
        <taxon>Kribbellaceae</taxon>
        <taxon>Kribbella</taxon>
    </lineage>
</organism>
<comment type="caution">
    <text evidence="2">The sequence shown here is derived from an EMBL/GenBank/DDBJ whole genome shotgun (WGS) entry which is preliminary data.</text>
</comment>
<evidence type="ECO:0000313" key="3">
    <source>
        <dbReference type="Proteomes" id="UP000292027"/>
    </source>
</evidence>
<proteinExistence type="predicted"/>
<dbReference type="AlphaFoldDB" id="A0A4Q7WUK6"/>
<keyword evidence="3" id="KW-1185">Reference proteome</keyword>